<organism evidence="2 3">
    <name type="scientific">Nocardia wallacei</name>
    <dbReference type="NCBI Taxonomy" id="480035"/>
    <lineage>
        <taxon>Bacteria</taxon>
        <taxon>Bacillati</taxon>
        <taxon>Actinomycetota</taxon>
        <taxon>Actinomycetes</taxon>
        <taxon>Mycobacteriales</taxon>
        <taxon>Nocardiaceae</taxon>
        <taxon>Nocardia</taxon>
    </lineage>
</organism>
<keyword evidence="3" id="KW-1185">Reference proteome</keyword>
<feature type="compositionally biased region" description="Pro residues" evidence="1">
    <location>
        <begin position="1"/>
        <end position="17"/>
    </location>
</feature>
<reference evidence="2 3" key="1">
    <citation type="submission" date="2020-08" db="EMBL/GenBank/DDBJ databases">
        <title>Genome Sequencing of Nocardia wallacei strain FMUON74 and assembly.</title>
        <authorList>
            <person name="Toyokawa M."/>
            <person name="Uesaka K."/>
        </authorList>
    </citation>
    <scope>NUCLEOTIDE SEQUENCE [LARGE SCALE GENOMIC DNA]</scope>
    <source>
        <strain evidence="2 3">FMUON74</strain>
    </source>
</reference>
<feature type="compositionally biased region" description="Low complexity" evidence="1">
    <location>
        <begin position="26"/>
        <end position="40"/>
    </location>
</feature>
<feature type="region of interest" description="Disordered" evidence="1">
    <location>
        <begin position="1"/>
        <end position="91"/>
    </location>
</feature>
<protein>
    <recommendedName>
        <fullName evidence="4">Transcriptional regulator, AbiEi antitoxin, Type IV TA system</fullName>
    </recommendedName>
</protein>
<dbReference type="RefSeq" id="WP_232110944.1">
    <property type="nucleotide sequence ID" value="NZ_AP023396.1"/>
</dbReference>
<dbReference type="EMBL" id="AP023396">
    <property type="protein sequence ID" value="BCK54339.1"/>
    <property type="molecule type" value="Genomic_DNA"/>
</dbReference>
<sequence>MNTPGHAPPPADRPAPPARANRADPGRTAPPGRPTRSTAAEQPTPPGLSQNRVEAGYGPLPHWSEAAPPGAWADHAEVGKPKGHTGIHRRREVVRRGVSDDEIRRRCSGGRWRRLRRGAYADEAAFAGLDAMARHRVLADAVLPDLATDAIVSHQSAAVIYGAPVWVALLGRIEVTRNRRNGGRIRPDMKVHCAPVDTVAELDGFVLTTPARTIVDVARTAPFEAAVVVGDALAREYGVTHGDLNAELELAHRRHGVAAARRVVDFLDPHSESVGESRSRVMLRRLGLPRPWSQGDVYGGAGRVLGRVDFYFGGTGVVAEFDGRVTYGRAWQPGTDLGEAVRAERDREDALCGSGLQVVRWTWDELTTGAVAPRLRAAFDRARRVRPEGFICQAALPEPKPLAVRAL</sequence>
<evidence type="ECO:0000256" key="1">
    <source>
        <dbReference type="SAM" id="MobiDB-lite"/>
    </source>
</evidence>
<dbReference type="Proteomes" id="UP000516173">
    <property type="component" value="Chromosome"/>
</dbReference>
<evidence type="ECO:0000313" key="2">
    <source>
        <dbReference type="EMBL" id="BCK54339.1"/>
    </source>
</evidence>
<gene>
    <name evidence="2" type="ORF">NWFMUON74_21110</name>
</gene>
<accession>A0A7G1KK41</accession>
<name>A0A7G1KK41_9NOCA</name>
<dbReference type="AlphaFoldDB" id="A0A7G1KK41"/>
<feature type="compositionally biased region" description="Basic residues" evidence="1">
    <location>
        <begin position="81"/>
        <end position="91"/>
    </location>
</feature>
<evidence type="ECO:0008006" key="4">
    <source>
        <dbReference type="Google" id="ProtNLM"/>
    </source>
</evidence>
<proteinExistence type="predicted"/>
<dbReference type="GeneID" id="80346671"/>
<evidence type="ECO:0000313" key="3">
    <source>
        <dbReference type="Proteomes" id="UP000516173"/>
    </source>
</evidence>
<dbReference type="KEGG" id="nwl:NWFMUON74_21110"/>